<dbReference type="Proteomes" id="UP000290189">
    <property type="component" value="Unassembled WGS sequence"/>
</dbReference>
<evidence type="ECO:0000256" key="3">
    <source>
        <dbReference type="PROSITE-ProRule" id="PRU00023"/>
    </source>
</evidence>
<reference evidence="5 7" key="1">
    <citation type="submission" date="2015-02" db="EMBL/GenBank/DDBJ databases">
        <authorList>
            <person name="Chooi Y.-H."/>
        </authorList>
    </citation>
    <scope>NUCLEOTIDE SEQUENCE [LARGE SCALE GENOMIC DNA]</scope>
    <source>
        <strain evidence="5">E3</strain>
    </source>
</reference>
<feature type="repeat" description="ANK" evidence="3">
    <location>
        <begin position="141"/>
        <end position="173"/>
    </location>
</feature>
<keyword evidence="6" id="KW-0496">Mitochondrion</keyword>
<dbReference type="SMART" id="SM00248">
    <property type="entry name" value="ANK"/>
    <property type="match status" value="7"/>
</dbReference>
<dbReference type="PANTHER" id="PTHR24189:SF50">
    <property type="entry name" value="ANKYRIN REPEAT AND SOCS BOX PROTEIN 2"/>
    <property type="match status" value="1"/>
</dbReference>
<evidence type="ECO:0000313" key="8">
    <source>
        <dbReference type="Proteomes" id="UP000290189"/>
    </source>
</evidence>
<dbReference type="SUPFAM" id="SSF48403">
    <property type="entry name" value="Ankyrin repeat"/>
    <property type="match status" value="1"/>
</dbReference>
<keyword evidence="1" id="KW-0677">Repeat</keyword>
<reference evidence="6 8" key="2">
    <citation type="submission" date="2018-03" db="EMBL/GenBank/DDBJ databases">
        <authorList>
            <person name="Fogelqvist J."/>
        </authorList>
    </citation>
    <scope>NUCLEOTIDE SEQUENCE [LARGE SCALE GENOMIC DNA]</scope>
</reference>
<dbReference type="Proteomes" id="UP000039324">
    <property type="component" value="Unassembled WGS sequence"/>
</dbReference>
<keyword evidence="2 3" id="KW-0040">ANK repeat</keyword>
<protein>
    <submittedName>
        <fullName evidence="5">Uncharacterized protein</fullName>
    </submittedName>
</protein>
<evidence type="ECO:0000313" key="5">
    <source>
        <dbReference type="EMBL" id="CEP00090.1"/>
    </source>
</evidence>
<proteinExistence type="predicted"/>
<feature type="region of interest" description="Disordered" evidence="4">
    <location>
        <begin position="349"/>
        <end position="371"/>
    </location>
</feature>
<dbReference type="PANTHER" id="PTHR24189">
    <property type="entry name" value="MYOTROPHIN"/>
    <property type="match status" value="1"/>
</dbReference>
<dbReference type="InterPro" id="IPR036770">
    <property type="entry name" value="Ankyrin_rpt-contain_sf"/>
</dbReference>
<dbReference type="Pfam" id="PF12796">
    <property type="entry name" value="Ank_2"/>
    <property type="match status" value="2"/>
</dbReference>
<dbReference type="Gene3D" id="1.25.40.20">
    <property type="entry name" value="Ankyrin repeat-containing domain"/>
    <property type="match status" value="1"/>
</dbReference>
<feature type="repeat" description="ANK" evidence="3">
    <location>
        <begin position="205"/>
        <end position="241"/>
    </location>
</feature>
<evidence type="ECO:0000313" key="6">
    <source>
        <dbReference type="EMBL" id="SPR00213.1"/>
    </source>
</evidence>
<organism evidence="5 7">
    <name type="scientific">Plasmodiophora brassicae</name>
    <name type="common">Clubroot disease agent</name>
    <dbReference type="NCBI Taxonomy" id="37360"/>
    <lineage>
        <taxon>Eukaryota</taxon>
        <taxon>Sar</taxon>
        <taxon>Rhizaria</taxon>
        <taxon>Endomyxa</taxon>
        <taxon>Phytomyxea</taxon>
        <taxon>Plasmodiophorida</taxon>
        <taxon>Plasmodiophoridae</taxon>
        <taxon>Plasmodiophora</taxon>
    </lineage>
</organism>
<name>A0A0G4IXN6_PLABS</name>
<dbReference type="InterPro" id="IPR050745">
    <property type="entry name" value="Multifunctional_regulatory"/>
</dbReference>
<sequence length="371" mass="39805">MDDSVVEGRGGAAGPSETFTMDELDRRMKQLLEVQKQLAVRDPREEIGTAILLDRAHKVQQILDGNPELASEYTPAVLFASALSGKPNILKLALQLGADVNTPAKDGMPTLVSACRTRSTTNPEIWKTLLDKGVDVHKGDGHFSPLQKAINNEDADLIKALIDHGVDPNAADDKGTALYFALHMNCISSFYTLLKAGADPSITHRGQTLLHYVPQHREIKEGAAVCEALLEAGAEIDALDKKGLTPFLVAVSYGRLDLMKLFVQRGANLGAVDSSGGNALWVFVNSAIGVHHPECAQWLLEQGVDKDQKVGKYETPVSRLHKFVSGVSDSDVYANIAKIFKAFGARFEDDDDAEDGSAPADASAAGGGEPH</sequence>
<geneLocation type="mitochondrion" evidence="6"/>
<evidence type="ECO:0000313" key="7">
    <source>
        <dbReference type="Proteomes" id="UP000039324"/>
    </source>
</evidence>
<evidence type="ECO:0000256" key="4">
    <source>
        <dbReference type="SAM" id="MobiDB-lite"/>
    </source>
</evidence>
<dbReference type="InterPro" id="IPR002110">
    <property type="entry name" value="Ankyrin_rpt"/>
</dbReference>
<dbReference type="EMBL" id="CDSF01000097">
    <property type="protein sequence ID" value="CEP00090.1"/>
    <property type="molecule type" value="Genomic_DNA"/>
</dbReference>
<keyword evidence="7" id="KW-1185">Reference proteome</keyword>
<dbReference type="AlphaFoldDB" id="A0A0G4IXN6"/>
<dbReference type="EMBL" id="OVEO01000013">
    <property type="protein sequence ID" value="SPR00213.1"/>
    <property type="molecule type" value="Genomic_DNA"/>
</dbReference>
<dbReference type="STRING" id="37360.A0A0G4IXN6"/>
<gene>
    <name evidence="5" type="ORF">PBRA_007824</name>
    <name evidence="6" type="ORF">PLBR_LOCUS7428</name>
</gene>
<dbReference type="OrthoDB" id="20872at2759"/>
<dbReference type="PROSITE" id="PS50297">
    <property type="entry name" value="ANK_REP_REGION"/>
    <property type="match status" value="2"/>
</dbReference>
<accession>A0A0G4IXN6</accession>
<feature type="repeat" description="ANK" evidence="3">
    <location>
        <begin position="242"/>
        <end position="274"/>
    </location>
</feature>
<evidence type="ECO:0000256" key="2">
    <source>
        <dbReference type="ARBA" id="ARBA00023043"/>
    </source>
</evidence>
<evidence type="ECO:0000256" key="1">
    <source>
        <dbReference type="ARBA" id="ARBA00022737"/>
    </source>
</evidence>
<dbReference type="PROSITE" id="PS50088">
    <property type="entry name" value="ANK_REPEAT"/>
    <property type="match status" value="3"/>
</dbReference>